<keyword evidence="2" id="KW-1185">Reference proteome</keyword>
<dbReference type="HOGENOM" id="CLU_2941304_0_0_1"/>
<dbReference type="EMBL" id="DS499595">
    <property type="protein sequence ID" value="EDP54497.1"/>
    <property type="molecule type" value="Genomic_DNA"/>
</dbReference>
<sequence>MIMLLDAGRLRLFRSIKSSIELHPSSPSLPWQLSTPIHDGNYSPLYREFPVSQSLCSSPM</sequence>
<gene>
    <name evidence="1" type="ORF">AFUB_025540</name>
</gene>
<dbReference type="AlphaFoldDB" id="B0XS11"/>
<reference evidence="1 2" key="1">
    <citation type="journal article" date="2008" name="PLoS Genet.">
        <title>Genomic islands in the pathogenic filamentous fungus Aspergillus fumigatus.</title>
        <authorList>
            <person name="Fedorova N.D."/>
            <person name="Khaldi N."/>
            <person name="Joardar V.S."/>
            <person name="Maiti R."/>
            <person name="Amedeo P."/>
            <person name="Anderson M.J."/>
            <person name="Crabtree J."/>
            <person name="Silva J.C."/>
            <person name="Badger J.H."/>
            <person name="Albarraq A."/>
            <person name="Angiuoli S."/>
            <person name="Bussey H."/>
            <person name="Bowyer P."/>
            <person name="Cotty P.J."/>
            <person name="Dyer P.S."/>
            <person name="Egan A."/>
            <person name="Galens K."/>
            <person name="Fraser-Liggett C.M."/>
            <person name="Haas B.J."/>
            <person name="Inman J.M."/>
            <person name="Kent R."/>
            <person name="Lemieux S."/>
            <person name="Malavazi I."/>
            <person name="Orvis J."/>
            <person name="Roemer T."/>
            <person name="Ronning C.M."/>
            <person name="Sundaram J.P."/>
            <person name="Sutton G."/>
            <person name="Turner G."/>
            <person name="Venter J.C."/>
            <person name="White O.R."/>
            <person name="Whitty B.R."/>
            <person name="Youngman P."/>
            <person name="Wolfe K.H."/>
            <person name="Goldman G.H."/>
            <person name="Wortman J.R."/>
            <person name="Jiang B."/>
            <person name="Denning D.W."/>
            <person name="Nierman W.C."/>
        </authorList>
    </citation>
    <scope>NUCLEOTIDE SEQUENCE [LARGE SCALE GENOMIC DNA]</scope>
    <source>
        <strain evidence="2">CBS 144.89 / FGSC A1163 / CEA10</strain>
    </source>
</reference>
<protein>
    <submittedName>
        <fullName evidence="1">Uncharacterized protein</fullName>
    </submittedName>
</protein>
<accession>B0XS11</accession>
<evidence type="ECO:0000313" key="2">
    <source>
        <dbReference type="Proteomes" id="UP000001699"/>
    </source>
</evidence>
<evidence type="ECO:0000313" key="1">
    <source>
        <dbReference type="EMBL" id="EDP54497.1"/>
    </source>
</evidence>
<proteinExistence type="predicted"/>
<name>B0XS11_ASPFC</name>
<dbReference type="VEuPathDB" id="FungiDB:AFUB_025540"/>
<organism evidence="1 2">
    <name type="scientific">Aspergillus fumigatus (strain CBS 144.89 / FGSC A1163 / CEA10)</name>
    <name type="common">Neosartorya fumigata</name>
    <dbReference type="NCBI Taxonomy" id="451804"/>
    <lineage>
        <taxon>Eukaryota</taxon>
        <taxon>Fungi</taxon>
        <taxon>Dikarya</taxon>
        <taxon>Ascomycota</taxon>
        <taxon>Pezizomycotina</taxon>
        <taxon>Eurotiomycetes</taxon>
        <taxon>Eurotiomycetidae</taxon>
        <taxon>Eurotiales</taxon>
        <taxon>Aspergillaceae</taxon>
        <taxon>Aspergillus</taxon>
        <taxon>Aspergillus subgen. Fumigati</taxon>
    </lineage>
</organism>
<dbReference type="Proteomes" id="UP000001699">
    <property type="component" value="Unassembled WGS sequence"/>
</dbReference>